<dbReference type="NCBIfam" id="TIGR01613">
    <property type="entry name" value="primase_Cterm"/>
    <property type="match status" value="1"/>
</dbReference>
<evidence type="ECO:0000256" key="1">
    <source>
        <dbReference type="ARBA" id="ARBA00022741"/>
    </source>
</evidence>
<dbReference type="InterPro" id="IPR027417">
    <property type="entry name" value="P-loop_NTPase"/>
</dbReference>
<dbReference type="PATRIC" id="fig|1423811.3.peg.1864"/>
<evidence type="ECO:0000256" key="2">
    <source>
        <dbReference type="ARBA" id="ARBA00022801"/>
    </source>
</evidence>
<dbReference type="Gene3D" id="3.40.50.300">
    <property type="entry name" value="P-loop containing nucleotide triphosphate hydrolases"/>
    <property type="match status" value="1"/>
</dbReference>
<evidence type="ECO:0000259" key="4">
    <source>
        <dbReference type="PROSITE" id="PS51206"/>
    </source>
</evidence>
<dbReference type="Proteomes" id="UP000050929">
    <property type="component" value="Unassembled WGS sequence"/>
</dbReference>
<dbReference type="EMBL" id="AZDG01000006">
    <property type="protein sequence ID" value="KRK64973.1"/>
    <property type="molecule type" value="Genomic_DNA"/>
</dbReference>
<sequence length="532" mass="60887">MKEIPEEIKKAIDDSKIKIVEKSPKLIPYDINFTTPPDEITASNPELLKAFNKQISDDTPKWLNIWFTYTPPTQKLSSKITLKHNVDDVIYGDEFLKSHIMKRSKGMMEGFNYLPDKGIWNIYGKNEAQATIESILTRDLRAWGIYDNGNVIKVRLYILRMMFDISLGNTSPFDTSRPELVAFKNGTYNILTNRVQPHASKDYLLTYHNYSIDPSNNSCPATDHLMKKMFGDASITLQEYIGYMFYHSYSKFNKAVFLHGTGGNGKSTFINHVLKNVIGDDNNSAIPPNEMGSKQNKFNKAELFRKEVNMVADIDDSYIENTAILKNLTGGDSINAEFKGIQGFHFRNYAKLLFSANSLPKFRDDSDGFASRLITIDTINPNTRNEPNGHPEWWNDIDMNAVKKEAPSFAVKCMQLFREVLDRNGFTIPDSVRDSTNKWKDDNNKFKNFVEDCLELTEDDTNGEKAIYIHDQWVKYAKNNGYSDKMSIQTMANKLEKYGIHRKRSRNGYGISDTTNAVSRFMGVRVITDGYD</sequence>
<name>A0A0R1J087_9LACO</name>
<gene>
    <name evidence="5" type="ORF">FC72_GL001824</name>
</gene>
<protein>
    <submittedName>
        <fullName evidence="5">RepA protein</fullName>
    </submittedName>
</protein>
<organism evidence="5 6">
    <name type="scientific">Companilactobacillus tucceti DSM 20183</name>
    <dbReference type="NCBI Taxonomy" id="1423811"/>
    <lineage>
        <taxon>Bacteria</taxon>
        <taxon>Bacillati</taxon>
        <taxon>Bacillota</taxon>
        <taxon>Bacilli</taxon>
        <taxon>Lactobacillales</taxon>
        <taxon>Lactobacillaceae</taxon>
        <taxon>Companilactobacillus</taxon>
    </lineage>
</organism>
<comment type="caution">
    <text evidence="5">The sequence shown here is derived from an EMBL/GenBank/DDBJ whole genome shotgun (WGS) entry which is preliminary data.</text>
</comment>
<dbReference type="AlphaFoldDB" id="A0A0R1J087"/>
<dbReference type="PANTHER" id="PTHR35372:SF2">
    <property type="entry name" value="SF3 HELICASE DOMAIN-CONTAINING PROTEIN"/>
    <property type="match status" value="1"/>
</dbReference>
<keyword evidence="3" id="KW-0067">ATP-binding</keyword>
<dbReference type="STRING" id="1423811.FC72_GL001824"/>
<dbReference type="SUPFAM" id="SSF52540">
    <property type="entry name" value="P-loop containing nucleoside triphosphate hydrolases"/>
    <property type="match status" value="1"/>
</dbReference>
<dbReference type="InterPro" id="IPR045455">
    <property type="entry name" value="NrS-1_pol-like_helicase"/>
</dbReference>
<dbReference type="OrthoDB" id="9763644at2"/>
<keyword evidence="1" id="KW-0547">Nucleotide-binding</keyword>
<reference evidence="5 6" key="1">
    <citation type="journal article" date="2015" name="Genome Announc.">
        <title>Expanding the biotechnology potential of lactobacilli through comparative genomics of 213 strains and associated genera.</title>
        <authorList>
            <person name="Sun Z."/>
            <person name="Harris H.M."/>
            <person name="McCann A."/>
            <person name="Guo C."/>
            <person name="Argimon S."/>
            <person name="Zhang W."/>
            <person name="Yang X."/>
            <person name="Jeffery I.B."/>
            <person name="Cooney J.C."/>
            <person name="Kagawa T.F."/>
            <person name="Liu W."/>
            <person name="Song Y."/>
            <person name="Salvetti E."/>
            <person name="Wrobel A."/>
            <person name="Rasinkangas P."/>
            <person name="Parkhill J."/>
            <person name="Rea M.C."/>
            <person name="O'Sullivan O."/>
            <person name="Ritari J."/>
            <person name="Douillard F.P."/>
            <person name="Paul Ross R."/>
            <person name="Yang R."/>
            <person name="Briner A.E."/>
            <person name="Felis G.E."/>
            <person name="de Vos W.M."/>
            <person name="Barrangou R."/>
            <person name="Klaenhammer T.R."/>
            <person name="Caufield P.W."/>
            <person name="Cui Y."/>
            <person name="Zhang H."/>
            <person name="O'Toole P.W."/>
        </authorList>
    </citation>
    <scope>NUCLEOTIDE SEQUENCE [LARGE SCALE GENOMIC DNA]</scope>
    <source>
        <strain evidence="5 6">DSM 20183</strain>
    </source>
</reference>
<evidence type="ECO:0000256" key="3">
    <source>
        <dbReference type="ARBA" id="ARBA00022840"/>
    </source>
</evidence>
<keyword evidence="6" id="KW-1185">Reference proteome</keyword>
<evidence type="ECO:0000313" key="6">
    <source>
        <dbReference type="Proteomes" id="UP000050929"/>
    </source>
</evidence>
<dbReference type="GO" id="GO:0016787">
    <property type="term" value="F:hydrolase activity"/>
    <property type="evidence" value="ECO:0007669"/>
    <property type="project" value="UniProtKB-KW"/>
</dbReference>
<dbReference type="Pfam" id="PF19263">
    <property type="entry name" value="DUF5906"/>
    <property type="match status" value="1"/>
</dbReference>
<accession>A0A0R1J087</accession>
<evidence type="ECO:0000313" key="5">
    <source>
        <dbReference type="EMBL" id="KRK64973.1"/>
    </source>
</evidence>
<proteinExistence type="predicted"/>
<feature type="domain" description="SF3 helicase" evidence="4">
    <location>
        <begin position="232"/>
        <end position="395"/>
    </location>
</feature>
<keyword evidence="2" id="KW-0378">Hydrolase</keyword>
<dbReference type="InterPro" id="IPR014015">
    <property type="entry name" value="Helicase_SF3_DNA-vir"/>
</dbReference>
<dbReference type="GO" id="GO:0005524">
    <property type="term" value="F:ATP binding"/>
    <property type="evidence" value="ECO:0007669"/>
    <property type="project" value="UniProtKB-KW"/>
</dbReference>
<dbReference type="PROSITE" id="PS51206">
    <property type="entry name" value="SF3_HELICASE_1"/>
    <property type="match status" value="1"/>
</dbReference>
<dbReference type="Pfam" id="PF08706">
    <property type="entry name" value="D5_N"/>
    <property type="match status" value="1"/>
</dbReference>
<dbReference type="InterPro" id="IPR006500">
    <property type="entry name" value="Helicase_put_C_phage/plasmid"/>
</dbReference>
<dbReference type="RefSeq" id="WP_057765068.1">
    <property type="nucleotide sequence ID" value="NZ_AZDG01000006.1"/>
</dbReference>
<dbReference type="InterPro" id="IPR051620">
    <property type="entry name" value="ORF904-like_C"/>
</dbReference>
<dbReference type="InterPro" id="IPR014818">
    <property type="entry name" value="Phage/plasmid_primase_P4_C"/>
</dbReference>
<dbReference type="PANTHER" id="PTHR35372">
    <property type="entry name" value="ATP BINDING PROTEIN-RELATED"/>
    <property type="match status" value="1"/>
</dbReference>